<dbReference type="EMBL" id="BPLR01016008">
    <property type="protein sequence ID" value="GIY80416.1"/>
    <property type="molecule type" value="Genomic_DNA"/>
</dbReference>
<comment type="caution">
    <text evidence="1">The sequence shown here is derived from an EMBL/GenBank/DDBJ whole genome shotgun (WGS) entry which is preliminary data.</text>
</comment>
<organism evidence="1 2">
    <name type="scientific">Caerostris extrusa</name>
    <name type="common">Bark spider</name>
    <name type="synonym">Caerostris bankana</name>
    <dbReference type="NCBI Taxonomy" id="172846"/>
    <lineage>
        <taxon>Eukaryota</taxon>
        <taxon>Metazoa</taxon>
        <taxon>Ecdysozoa</taxon>
        <taxon>Arthropoda</taxon>
        <taxon>Chelicerata</taxon>
        <taxon>Arachnida</taxon>
        <taxon>Araneae</taxon>
        <taxon>Araneomorphae</taxon>
        <taxon>Entelegynae</taxon>
        <taxon>Araneoidea</taxon>
        <taxon>Araneidae</taxon>
        <taxon>Caerostris</taxon>
    </lineage>
</organism>
<gene>
    <name evidence="1" type="ORF">CEXT_653411</name>
</gene>
<name>A0AAV4WEK8_CAEEX</name>
<dbReference type="AlphaFoldDB" id="A0AAV4WEK8"/>
<evidence type="ECO:0000313" key="1">
    <source>
        <dbReference type="EMBL" id="GIY80416.1"/>
    </source>
</evidence>
<protein>
    <submittedName>
        <fullName evidence="1">Uncharacterized protein</fullName>
    </submittedName>
</protein>
<proteinExistence type="predicted"/>
<evidence type="ECO:0000313" key="2">
    <source>
        <dbReference type="Proteomes" id="UP001054945"/>
    </source>
</evidence>
<keyword evidence="2" id="KW-1185">Reference proteome</keyword>
<dbReference type="Proteomes" id="UP001054945">
    <property type="component" value="Unassembled WGS sequence"/>
</dbReference>
<accession>A0AAV4WEK8</accession>
<reference evidence="1 2" key="1">
    <citation type="submission" date="2021-06" db="EMBL/GenBank/DDBJ databases">
        <title>Caerostris extrusa draft genome.</title>
        <authorList>
            <person name="Kono N."/>
            <person name="Arakawa K."/>
        </authorList>
    </citation>
    <scope>NUCLEOTIDE SEQUENCE [LARGE SCALE GENOMIC DNA]</scope>
</reference>
<sequence>MVLGCSIPRLLCFTPLRPPFESILEKVRIRKGMRSLRISDTPSPPLPKDYPIRFPKVLPPAFSHLPSSLFFLLVCSGKKKKRKKKWKKGRSIWIDTFSHFITVSLCCLKNRYLRKCRYAKKCRFENLRHPLIPLSEDYAIRFPKSFLQHFAVAFFTSLRSHLLRKKKKNDKI</sequence>